<dbReference type="EMBL" id="QOUI01000005">
    <property type="protein sequence ID" value="RCK69603.1"/>
    <property type="molecule type" value="Genomic_DNA"/>
</dbReference>
<dbReference type="GO" id="GO:0004563">
    <property type="term" value="F:beta-N-acetylhexosaminidase activity"/>
    <property type="evidence" value="ECO:0007669"/>
    <property type="project" value="UniProtKB-EC"/>
</dbReference>
<feature type="chain" id="PRO_5016967612" description="beta-N-acetylhexosaminidase" evidence="6">
    <location>
        <begin position="34"/>
        <end position="606"/>
    </location>
</feature>
<evidence type="ECO:0000259" key="8">
    <source>
        <dbReference type="Pfam" id="PF01915"/>
    </source>
</evidence>
<dbReference type="Pfam" id="PF01915">
    <property type="entry name" value="Glyco_hydro_3_C"/>
    <property type="match status" value="1"/>
</dbReference>
<name>A0A367YUP4_9ACTN</name>
<dbReference type="Gene3D" id="3.20.20.300">
    <property type="entry name" value="Glycoside hydrolase, family 3, N-terminal domain"/>
    <property type="match status" value="1"/>
</dbReference>
<gene>
    <name evidence="9" type="ORF">DT076_09055</name>
</gene>
<reference evidence="9 10" key="1">
    <citation type="submission" date="2018-07" db="EMBL/GenBank/DDBJ databases">
        <title>Desertimonas flava gen. nov. sp. nov.</title>
        <authorList>
            <person name="Liu S."/>
        </authorList>
    </citation>
    <scope>NUCLEOTIDE SEQUENCE [LARGE SCALE GENOMIC DNA]</scope>
    <source>
        <strain evidence="9 10">16Sb5-5</strain>
    </source>
</reference>
<keyword evidence="10" id="KW-1185">Reference proteome</keyword>
<organism evidence="9 10">
    <name type="scientific">Desertihabitans brevis</name>
    <dbReference type="NCBI Taxonomy" id="2268447"/>
    <lineage>
        <taxon>Bacteria</taxon>
        <taxon>Bacillati</taxon>
        <taxon>Actinomycetota</taxon>
        <taxon>Actinomycetes</taxon>
        <taxon>Propionibacteriales</taxon>
        <taxon>Propionibacteriaceae</taxon>
        <taxon>Desertihabitans</taxon>
    </lineage>
</organism>
<evidence type="ECO:0000256" key="3">
    <source>
        <dbReference type="ARBA" id="ARBA00012663"/>
    </source>
</evidence>
<sequence>MTHPTSPVRPRTLLAGLAVAALTVGLAASPSEAAPKQPAERAESSRGFCTAWSRSTTRHLTLDEKVGQLFIQELYGPTATTRDARNVDFYGLETPAEIVQEYHLGGAIYFAWTDSVGGGPEQIAGLSNGLQEAALEGSTLDVPLWVGIDQEMGIVTRMGPPATQFPGAMAVAATRSTENARTAAAITGEELAAVGVNVNFAPDADVNVNPANPVIGVRSFSSDPQLAADFTAAQVQGLQDDAGLSAAAKHFPGHGDTAVDSHTGLPQITHTREEWEQIDRPPFEAAIEAGTDMIMTAHIVVPSLDPSGLPATLSKPILTDLLREEMGYEGLIITDSLQMAGVRQQFDDGEIAIRALEAGADQLLMSQDLPTAWNAVRDAVGTERLPKAELDAKVQRILKTKCDNGLVREPLVDESAVMDVVGDPEHLATAAEITDATHTLVENEAGLLPLDVDGTDVLVTGWGASTTANLGAELTARGATTTVRETGANPNETAITGAVTAAEDADVVVVLTNNAATSAAQQNLVRRLHATGTPVVTVAVRNPYDIAHLPDVHTYLATYSYSPVSVPSLARVLTGEVAPTGKLPVDIPAAGDPGTVLYPLGHGLTY</sequence>
<dbReference type="GO" id="GO:0005975">
    <property type="term" value="P:carbohydrate metabolic process"/>
    <property type="evidence" value="ECO:0007669"/>
    <property type="project" value="InterPro"/>
</dbReference>
<dbReference type="SUPFAM" id="SSF52279">
    <property type="entry name" value="Beta-D-glucan exohydrolase, C-terminal domain"/>
    <property type="match status" value="1"/>
</dbReference>
<evidence type="ECO:0000256" key="6">
    <source>
        <dbReference type="SAM" id="SignalP"/>
    </source>
</evidence>
<dbReference type="GO" id="GO:0009254">
    <property type="term" value="P:peptidoglycan turnover"/>
    <property type="evidence" value="ECO:0007669"/>
    <property type="project" value="TreeGrafter"/>
</dbReference>
<dbReference type="InterPro" id="IPR001764">
    <property type="entry name" value="Glyco_hydro_3_N"/>
</dbReference>
<feature type="domain" description="Glycoside hydrolase family 3 N-terminal" evidence="7">
    <location>
        <begin position="61"/>
        <end position="399"/>
    </location>
</feature>
<dbReference type="PANTHER" id="PTHR30480">
    <property type="entry name" value="BETA-HEXOSAMINIDASE-RELATED"/>
    <property type="match status" value="1"/>
</dbReference>
<keyword evidence="6" id="KW-0732">Signal</keyword>
<protein>
    <recommendedName>
        <fullName evidence="3">beta-N-acetylhexosaminidase</fullName>
        <ecNumber evidence="3">3.2.1.52</ecNumber>
    </recommendedName>
</protein>
<dbReference type="InterPro" id="IPR006311">
    <property type="entry name" value="TAT_signal"/>
</dbReference>
<evidence type="ECO:0000313" key="10">
    <source>
        <dbReference type="Proteomes" id="UP000252770"/>
    </source>
</evidence>
<dbReference type="Pfam" id="PF00933">
    <property type="entry name" value="Glyco_hydro_3"/>
    <property type="match status" value="1"/>
</dbReference>
<dbReference type="EC" id="3.2.1.52" evidence="3"/>
<evidence type="ECO:0000259" key="7">
    <source>
        <dbReference type="Pfam" id="PF00933"/>
    </source>
</evidence>
<dbReference type="InterPro" id="IPR050226">
    <property type="entry name" value="NagZ_Beta-hexosaminidase"/>
</dbReference>
<dbReference type="InterPro" id="IPR036881">
    <property type="entry name" value="Glyco_hydro_3_C_sf"/>
</dbReference>
<dbReference type="Gene3D" id="3.40.50.1700">
    <property type="entry name" value="Glycoside hydrolase family 3 C-terminal domain"/>
    <property type="match status" value="1"/>
</dbReference>
<feature type="signal peptide" evidence="6">
    <location>
        <begin position="1"/>
        <end position="33"/>
    </location>
</feature>
<evidence type="ECO:0000256" key="5">
    <source>
        <dbReference type="ARBA" id="ARBA00023295"/>
    </source>
</evidence>
<comment type="catalytic activity">
    <reaction evidence="1">
        <text>Hydrolysis of terminal non-reducing N-acetyl-D-hexosamine residues in N-acetyl-beta-D-hexosaminides.</text>
        <dbReference type="EC" id="3.2.1.52"/>
    </reaction>
</comment>
<dbReference type="InterPro" id="IPR036962">
    <property type="entry name" value="Glyco_hydro_3_N_sf"/>
</dbReference>
<comment type="similarity">
    <text evidence="2">Belongs to the glycosyl hydrolase 3 family.</text>
</comment>
<comment type="caution">
    <text evidence="9">The sequence shown here is derived from an EMBL/GenBank/DDBJ whole genome shotgun (WGS) entry which is preliminary data.</text>
</comment>
<dbReference type="PROSITE" id="PS51318">
    <property type="entry name" value="TAT"/>
    <property type="match status" value="1"/>
</dbReference>
<keyword evidence="5" id="KW-0326">Glycosidase</keyword>
<dbReference type="InterPro" id="IPR002772">
    <property type="entry name" value="Glyco_hydro_3_C"/>
</dbReference>
<evidence type="ECO:0000256" key="4">
    <source>
        <dbReference type="ARBA" id="ARBA00022801"/>
    </source>
</evidence>
<dbReference type="InterPro" id="IPR017853">
    <property type="entry name" value="GH"/>
</dbReference>
<dbReference type="RefSeq" id="WP_114126363.1">
    <property type="nucleotide sequence ID" value="NZ_QOUI01000005.1"/>
</dbReference>
<dbReference type="SUPFAM" id="SSF51445">
    <property type="entry name" value="(Trans)glycosidases"/>
    <property type="match status" value="1"/>
</dbReference>
<proteinExistence type="inferred from homology"/>
<dbReference type="Proteomes" id="UP000252770">
    <property type="component" value="Unassembled WGS sequence"/>
</dbReference>
<evidence type="ECO:0000256" key="1">
    <source>
        <dbReference type="ARBA" id="ARBA00001231"/>
    </source>
</evidence>
<keyword evidence="4 9" id="KW-0378">Hydrolase</keyword>
<evidence type="ECO:0000313" key="9">
    <source>
        <dbReference type="EMBL" id="RCK69603.1"/>
    </source>
</evidence>
<dbReference type="AlphaFoldDB" id="A0A367YUP4"/>
<accession>A0A367YUP4</accession>
<evidence type="ECO:0000256" key="2">
    <source>
        <dbReference type="ARBA" id="ARBA00005336"/>
    </source>
</evidence>
<feature type="domain" description="Glycoside hydrolase family 3 C-terminal" evidence="8">
    <location>
        <begin position="439"/>
        <end position="606"/>
    </location>
</feature>
<dbReference type="FunFam" id="3.20.20.300:FF:000014">
    <property type="entry name" value="Beta-hexosaminidase, lipoprotein"/>
    <property type="match status" value="1"/>
</dbReference>
<dbReference type="PANTHER" id="PTHR30480:SF13">
    <property type="entry name" value="BETA-HEXOSAMINIDASE"/>
    <property type="match status" value="1"/>
</dbReference>